<dbReference type="KEGG" id="fla:SY85_08485"/>
<reference evidence="2" key="1">
    <citation type="submission" date="2015-01" db="EMBL/GenBank/DDBJ databases">
        <title>Flavisolibacter sp./LCS9/ whole genome sequencing.</title>
        <authorList>
            <person name="Kim M.K."/>
            <person name="Srinivasan S."/>
            <person name="Lee J.-J."/>
        </authorList>
    </citation>
    <scope>NUCLEOTIDE SEQUENCE [LARGE SCALE GENOMIC DNA]</scope>
    <source>
        <strain evidence="2">LCS9</strain>
    </source>
</reference>
<gene>
    <name evidence="1" type="ORF">SY85_08485</name>
</gene>
<name>A0A172TU52_9BACT</name>
<organism evidence="1 2">
    <name type="scientific">Flavisolibacter tropicus</name>
    <dbReference type="NCBI Taxonomy" id="1492898"/>
    <lineage>
        <taxon>Bacteria</taxon>
        <taxon>Pseudomonadati</taxon>
        <taxon>Bacteroidota</taxon>
        <taxon>Chitinophagia</taxon>
        <taxon>Chitinophagales</taxon>
        <taxon>Chitinophagaceae</taxon>
        <taxon>Flavisolibacter</taxon>
    </lineage>
</organism>
<dbReference type="AlphaFoldDB" id="A0A172TU52"/>
<dbReference type="EMBL" id="CP011390">
    <property type="protein sequence ID" value="ANE50532.1"/>
    <property type="molecule type" value="Genomic_DNA"/>
</dbReference>
<evidence type="ECO:0000313" key="2">
    <source>
        <dbReference type="Proteomes" id="UP000077177"/>
    </source>
</evidence>
<reference evidence="1 2" key="2">
    <citation type="journal article" date="2016" name="Int. J. Syst. Evol. Microbiol.">
        <title>Flavisolibacter tropicus sp. nov., isolated from tropical soil.</title>
        <authorList>
            <person name="Lee J.J."/>
            <person name="Kang M.S."/>
            <person name="Kim G.S."/>
            <person name="Lee C.S."/>
            <person name="Lim S."/>
            <person name="Lee J."/>
            <person name="Roh S.H."/>
            <person name="Kang H."/>
            <person name="Ha J.M."/>
            <person name="Bae S."/>
            <person name="Jung H.Y."/>
            <person name="Kim M.K."/>
        </authorList>
    </citation>
    <scope>NUCLEOTIDE SEQUENCE [LARGE SCALE GENOMIC DNA]</scope>
    <source>
        <strain evidence="1 2">LCS9</strain>
    </source>
</reference>
<dbReference type="STRING" id="1492898.SY85_08485"/>
<accession>A0A172TU52</accession>
<proteinExistence type="predicted"/>
<dbReference type="Proteomes" id="UP000077177">
    <property type="component" value="Chromosome"/>
</dbReference>
<protein>
    <submittedName>
        <fullName evidence="1">Uncharacterized protein</fullName>
    </submittedName>
</protein>
<sequence length="62" mass="7265">MHRAPLCNEVFLYLFIQLIEKHSTKEVLLFYKEVSPGLQRAAYSVQLFSPIDFSYIYNKHAG</sequence>
<keyword evidence="2" id="KW-1185">Reference proteome</keyword>
<evidence type="ECO:0000313" key="1">
    <source>
        <dbReference type="EMBL" id="ANE50532.1"/>
    </source>
</evidence>